<dbReference type="AlphaFoldDB" id="A0AAD7RSX5"/>
<gene>
    <name evidence="2" type="ORF">AAFF_G00114680</name>
</gene>
<organism evidence="2 3">
    <name type="scientific">Aldrovandia affinis</name>
    <dbReference type="NCBI Taxonomy" id="143900"/>
    <lineage>
        <taxon>Eukaryota</taxon>
        <taxon>Metazoa</taxon>
        <taxon>Chordata</taxon>
        <taxon>Craniata</taxon>
        <taxon>Vertebrata</taxon>
        <taxon>Euteleostomi</taxon>
        <taxon>Actinopterygii</taxon>
        <taxon>Neopterygii</taxon>
        <taxon>Teleostei</taxon>
        <taxon>Notacanthiformes</taxon>
        <taxon>Halosauridae</taxon>
        <taxon>Aldrovandia</taxon>
    </lineage>
</organism>
<keyword evidence="3" id="KW-1185">Reference proteome</keyword>
<comment type="caution">
    <text evidence="2">The sequence shown here is derived from an EMBL/GenBank/DDBJ whole genome shotgun (WGS) entry which is preliminary data.</text>
</comment>
<feature type="compositionally biased region" description="Basic and acidic residues" evidence="1">
    <location>
        <begin position="60"/>
        <end position="73"/>
    </location>
</feature>
<dbReference type="Proteomes" id="UP001221898">
    <property type="component" value="Unassembled WGS sequence"/>
</dbReference>
<accession>A0AAD7RSX5</accession>
<evidence type="ECO:0000313" key="3">
    <source>
        <dbReference type="Proteomes" id="UP001221898"/>
    </source>
</evidence>
<evidence type="ECO:0000313" key="2">
    <source>
        <dbReference type="EMBL" id="KAJ8389762.1"/>
    </source>
</evidence>
<dbReference type="EMBL" id="JAINUG010000178">
    <property type="protein sequence ID" value="KAJ8389762.1"/>
    <property type="molecule type" value="Genomic_DNA"/>
</dbReference>
<sequence length="127" mass="13686">MAAGGEIPRAGDSPVERAALPDCLSYSSPCQPPHRACFTPGFTSLHLRGGGEGGGPYGGLEKEPFSLPRRDNRATVAPPFSRSTICRFSPFCLRTSESQLLHVELSQQPHTPPPVRPRFRQHAGPLA</sequence>
<name>A0AAD7RSX5_9TELE</name>
<reference evidence="2" key="1">
    <citation type="journal article" date="2023" name="Science">
        <title>Genome structures resolve the early diversification of teleost fishes.</title>
        <authorList>
            <person name="Parey E."/>
            <person name="Louis A."/>
            <person name="Montfort J."/>
            <person name="Bouchez O."/>
            <person name="Roques C."/>
            <person name="Iampietro C."/>
            <person name="Lluch J."/>
            <person name="Castinel A."/>
            <person name="Donnadieu C."/>
            <person name="Desvignes T."/>
            <person name="Floi Bucao C."/>
            <person name="Jouanno E."/>
            <person name="Wen M."/>
            <person name="Mejri S."/>
            <person name="Dirks R."/>
            <person name="Jansen H."/>
            <person name="Henkel C."/>
            <person name="Chen W.J."/>
            <person name="Zahm M."/>
            <person name="Cabau C."/>
            <person name="Klopp C."/>
            <person name="Thompson A.W."/>
            <person name="Robinson-Rechavi M."/>
            <person name="Braasch I."/>
            <person name="Lecointre G."/>
            <person name="Bobe J."/>
            <person name="Postlethwait J.H."/>
            <person name="Berthelot C."/>
            <person name="Roest Crollius H."/>
            <person name="Guiguen Y."/>
        </authorList>
    </citation>
    <scope>NUCLEOTIDE SEQUENCE</scope>
    <source>
        <strain evidence="2">NC1722</strain>
    </source>
</reference>
<protein>
    <submittedName>
        <fullName evidence="2">Uncharacterized protein</fullName>
    </submittedName>
</protein>
<feature type="region of interest" description="Disordered" evidence="1">
    <location>
        <begin position="106"/>
        <end position="127"/>
    </location>
</feature>
<evidence type="ECO:0000256" key="1">
    <source>
        <dbReference type="SAM" id="MobiDB-lite"/>
    </source>
</evidence>
<feature type="region of interest" description="Disordered" evidence="1">
    <location>
        <begin position="49"/>
        <end position="73"/>
    </location>
</feature>
<proteinExistence type="predicted"/>
<feature type="compositionally biased region" description="Gly residues" evidence="1">
    <location>
        <begin position="49"/>
        <end position="58"/>
    </location>
</feature>